<evidence type="ECO:0000313" key="1">
    <source>
        <dbReference type="EMBL" id="UNH40981.1"/>
    </source>
</evidence>
<dbReference type="Proteomes" id="UP000829420">
    <property type="component" value="Plasmid pW1-b"/>
</dbReference>
<reference evidence="1" key="1">
    <citation type="submission" date="2022-03" db="EMBL/GenBank/DDBJ databases">
        <title>ESBL-producing Moellerella wisconsensis and Escherichia marmotae isolated from wild game meat.</title>
        <authorList>
            <person name="Biggel M."/>
        </authorList>
    </citation>
    <scope>NUCLEOTIDE SEQUENCE</scope>
    <source>
        <strain evidence="1">W1</strain>
    </source>
</reference>
<organism evidence="1 2">
    <name type="scientific">Moellerella wisconsensis</name>
    <dbReference type="NCBI Taxonomy" id="158849"/>
    <lineage>
        <taxon>Bacteria</taxon>
        <taxon>Pseudomonadati</taxon>
        <taxon>Pseudomonadota</taxon>
        <taxon>Gammaproteobacteria</taxon>
        <taxon>Enterobacterales</taxon>
        <taxon>Morganellaceae</taxon>
        <taxon>Moellerella</taxon>
    </lineage>
</organism>
<geneLocation type="plasmid" evidence="1 2">
    <name>pW1-b</name>
</geneLocation>
<accession>A0ACD3YD51</accession>
<dbReference type="EMBL" id="CP093257">
    <property type="protein sequence ID" value="UNH40981.1"/>
    <property type="molecule type" value="Genomic_DNA"/>
</dbReference>
<sequence length="106" mass="12358">MSNELTTTINTIFPDDCREIEVGERLLHVEIDKSLFELVEEEVYRKNSNELIDSRIAMIRKNWNGRSYTTSTARHFPQSQRDQAINEFLAVTQWALVEAAQQKLSK</sequence>
<protein>
    <submittedName>
        <fullName evidence="1">Uncharacterized protein</fullName>
    </submittedName>
</protein>
<keyword evidence="1" id="KW-0614">Plasmid</keyword>
<proteinExistence type="predicted"/>
<keyword evidence="2" id="KW-1185">Reference proteome</keyword>
<evidence type="ECO:0000313" key="2">
    <source>
        <dbReference type="Proteomes" id="UP000829420"/>
    </source>
</evidence>
<name>A0ACD3YD51_9GAMM</name>
<gene>
    <name evidence="1" type="ORF">MNY70_18085</name>
</gene>